<dbReference type="Proteomes" id="UP000324222">
    <property type="component" value="Unassembled WGS sequence"/>
</dbReference>
<evidence type="ECO:0000313" key="3">
    <source>
        <dbReference type="Proteomes" id="UP000324222"/>
    </source>
</evidence>
<gene>
    <name evidence="2" type="ORF">E2C01_096921</name>
</gene>
<evidence type="ECO:0000256" key="1">
    <source>
        <dbReference type="SAM" id="MobiDB-lite"/>
    </source>
</evidence>
<sequence length="82" mass="9406">MVLPNASSQSGTSEMSQEEQKHSKNSGWGGKRKEIWSLEATETIIQLVKDNDKRLNDRKTKKSVIWRDITEAMQPLVNKYIS</sequence>
<dbReference type="AlphaFoldDB" id="A0A5B7K3A6"/>
<comment type="caution">
    <text evidence="2">The sequence shown here is derived from an EMBL/GenBank/DDBJ whole genome shotgun (WGS) entry which is preliminary data.</text>
</comment>
<proteinExistence type="predicted"/>
<keyword evidence="3" id="KW-1185">Reference proteome</keyword>
<accession>A0A5B7K3A6</accession>
<reference evidence="2 3" key="1">
    <citation type="submission" date="2019-05" db="EMBL/GenBank/DDBJ databases">
        <title>Another draft genome of Portunus trituberculatus and its Hox gene families provides insights of decapod evolution.</title>
        <authorList>
            <person name="Jeong J.-H."/>
            <person name="Song I."/>
            <person name="Kim S."/>
            <person name="Choi T."/>
            <person name="Kim D."/>
            <person name="Ryu S."/>
            <person name="Kim W."/>
        </authorList>
    </citation>
    <scope>NUCLEOTIDE SEQUENCE [LARGE SCALE GENOMIC DNA]</scope>
    <source>
        <tissue evidence="2">Muscle</tissue>
    </source>
</reference>
<protein>
    <recommendedName>
        <fullName evidence="4">Regulatory protein zeste</fullName>
    </recommendedName>
</protein>
<dbReference type="EMBL" id="VSRR010126979">
    <property type="protein sequence ID" value="MPD01396.1"/>
    <property type="molecule type" value="Genomic_DNA"/>
</dbReference>
<name>A0A5B7K3A6_PORTR</name>
<organism evidence="2 3">
    <name type="scientific">Portunus trituberculatus</name>
    <name type="common">Swimming crab</name>
    <name type="synonym">Neptunus trituberculatus</name>
    <dbReference type="NCBI Taxonomy" id="210409"/>
    <lineage>
        <taxon>Eukaryota</taxon>
        <taxon>Metazoa</taxon>
        <taxon>Ecdysozoa</taxon>
        <taxon>Arthropoda</taxon>
        <taxon>Crustacea</taxon>
        <taxon>Multicrustacea</taxon>
        <taxon>Malacostraca</taxon>
        <taxon>Eumalacostraca</taxon>
        <taxon>Eucarida</taxon>
        <taxon>Decapoda</taxon>
        <taxon>Pleocyemata</taxon>
        <taxon>Brachyura</taxon>
        <taxon>Eubrachyura</taxon>
        <taxon>Portunoidea</taxon>
        <taxon>Portunidae</taxon>
        <taxon>Portuninae</taxon>
        <taxon>Portunus</taxon>
    </lineage>
</organism>
<evidence type="ECO:0000313" key="2">
    <source>
        <dbReference type="EMBL" id="MPD01396.1"/>
    </source>
</evidence>
<feature type="region of interest" description="Disordered" evidence="1">
    <location>
        <begin position="1"/>
        <end position="32"/>
    </location>
</feature>
<evidence type="ECO:0008006" key="4">
    <source>
        <dbReference type="Google" id="ProtNLM"/>
    </source>
</evidence>
<feature type="compositionally biased region" description="Polar residues" evidence="1">
    <location>
        <begin position="1"/>
        <end position="15"/>
    </location>
</feature>